<evidence type="ECO:0000256" key="2">
    <source>
        <dbReference type="SAM" id="Phobius"/>
    </source>
</evidence>
<comment type="caution">
    <text evidence="3">The sequence shown here is derived from an EMBL/GenBank/DDBJ whole genome shotgun (WGS) entry which is preliminary data.</text>
</comment>
<keyword evidence="4" id="KW-1185">Reference proteome</keyword>
<dbReference type="EMBL" id="JACHVC010000006">
    <property type="protein sequence ID" value="MBC2605254.1"/>
    <property type="molecule type" value="Genomic_DNA"/>
</dbReference>
<dbReference type="AlphaFoldDB" id="A0A7X1E7G0"/>
<accession>A0A7X1E7G0</accession>
<gene>
    <name evidence="3" type="ORF">H5P27_04275</name>
</gene>
<keyword evidence="2" id="KW-0472">Membrane</keyword>
<evidence type="ECO:0000256" key="1">
    <source>
        <dbReference type="SAM" id="MobiDB-lite"/>
    </source>
</evidence>
<evidence type="ECO:0000313" key="4">
    <source>
        <dbReference type="Proteomes" id="UP000526501"/>
    </source>
</evidence>
<protein>
    <submittedName>
        <fullName evidence="3">Uncharacterized protein</fullName>
    </submittedName>
</protein>
<feature type="compositionally biased region" description="Polar residues" evidence="1">
    <location>
        <begin position="277"/>
        <end position="288"/>
    </location>
</feature>
<dbReference type="Proteomes" id="UP000526501">
    <property type="component" value="Unassembled WGS sequence"/>
</dbReference>
<feature type="region of interest" description="Disordered" evidence="1">
    <location>
        <begin position="275"/>
        <end position="316"/>
    </location>
</feature>
<name>A0A7X1E7G0_9BACT</name>
<keyword evidence="2" id="KW-0812">Transmembrane</keyword>
<dbReference type="RefSeq" id="WP_185659139.1">
    <property type="nucleotide sequence ID" value="NZ_CAWPOO010000006.1"/>
</dbReference>
<evidence type="ECO:0000313" key="3">
    <source>
        <dbReference type="EMBL" id="MBC2605254.1"/>
    </source>
</evidence>
<sequence length="316" mass="35401">MHRFKLSEILDKIFLLVAMIVFAWVGMRAVIGVRQLDSIAGQGRPLLSELKVNAPIYESEVSEVKEIVWSSPESQSRGEDWVFDVFTPPVIYYDPNTREFAVIPPTGAQETFVDGMWAAFDVELLEVRQKPYKLQLVGYAGNEGSYIAYFEKSSDNTLVYLSVGQEEGDLGVRLVGFSEQQIEIRNEDDTPVIQSVGVARLEDFESGQEISLTNTETKMFSALEAKVRLLPARLERFVQEGSRLELRSGDYLIEDLSAQPEAAIVTKISKDGDQRISRTLTPTISNETMPRGSRQEETPSSPFAIRPRLPSSQPEG</sequence>
<keyword evidence="2" id="KW-1133">Transmembrane helix</keyword>
<reference evidence="3 4" key="1">
    <citation type="submission" date="2020-07" db="EMBL/GenBank/DDBJ databases">
        <authorList>
            <person name="Feng X."/>
        </authorList>
    </citation>
    <scope>NUCLEOTIDE SEQUENCE [LARGE SCALE GENOMIC DNA]</scope>
    <source>
        <strain evidence="3 4">JCM23202</strain>
    </source>
</reference>
<proteinExistence type="predicted"/>
<organism evidence="3 4">
    <name type="scientific">Pelagicoccus albus</name>
    <dbReference type="NCBI Taxonomy" id="415222"/>
    <lineage>
        <taxon>Bacteria</taxon>
        <taxon>Pseudomonadati</taxon>
        <taxon>Verrucomicrobiota</taxon>
        <taxon>Opitutia</taxon>
        <taxon>Puniceicoccales</taxon>
        <taxon>Pelagicoccaceae</taxon>
        <taxon>Pelagicoccus</taxon>
    </lineage>
</organism>
<feature type="transmembrane region" description="Helical" evidence="2">
    <location>
        <begin position="12"/>
        <end position="31"/>
    </location>
</feature>